<accession>A0A820MYR9</accession>
<proteinExistence type="predicted"/>
<evidence type="ECO:0000313" key="2">
    <source>
        <dbReference type="EMBL" id="CAF4380028.1"/>
    </source>
</evidence>
<dbReference type="EMBL" id="CAJOAZ010023943">
    <property type="protein sequence ID" value="CAF4380028.1"/>
    <property type="molecule type" value="Genomic_DNA"/>
</dbReference>
<evidence type="ECO:0000256" key="1">
    <source>
        <dbReference type="SAM" id="MobiDB-lite"/>
    </source>
</evidence>
<sequence>PKFNKWKQSGITVVGGNGQGHDRIVEWKSNAKEGQIITGGNGQGDRMNQLDRPTDVIVDEQNN</sequence>
<comment type="caution">
    <text evidence="2">The sequence shown here is derived from an EMBL/GenBank/DDBJ whole genome shotgun (WGS) entry which is preliminary data.</text>
</comment>
<reference evidence="2" key="1">
    <citation type="submission" date="2021-02" db="EMBL/GenBank/DDBJ databases">
        <authorList>
            <person name="Nowell W R."/>
        </authorList>
    </citation>
    <scope>NUCLEOTIDE SEQUENCE</scope>
</reference>
<evidence type="ECO:0000313" key="3">
    <source>
        <dbReference type="Proteomes" id="UP000663844"/>
    </source>
</evidence>
<gene>
    <name evidence="2" type="ORF">OXD698_LOCUS50324</name>
</gene>
<organism evidence="2 3">
    <name type="scientific">Adineta steineri</name>
    <dbReference type="NCBI Taxonomy" id="433720"/>
    <lineage>
        <taxon>Eukaryota</taxon>
        <taxon>Metazoa</taxon>
        <taxon>Spiralia</taxon>
        <taxon>Gnathifera</taxon>
        <taxon>Rotifera</taxon>
        <taxon>Eurotatoria</taxon>
        <taxon>Bdelloidea</taxon>
        <taxon>Adinetida</taxon>
        <taxon>Adinetidae</taxon>
        <taxon>Adineta</taxon>
    </lineage>
</organism>
<dbReference type="Proteomes" id="UP000663844">
    <property type="component" value="Unassembled WGS sequence"/>
</dbReference>
<dbReference type="AlphaFoldDB" id="A0A820MYR9"/>
<protein>
    <submittedName>
        <fullName evidence="2">Uncharacterized protein</fullName>
    </submittedName>
</protein>
<feature type="region of interest" description="Disordered" evidence="1">
    <location>
        <begin position="37"/>
        <end position="63"/>
    </location>
</feature>
<feature type="non-terminal residue" evidence="2">
    <location>
        <position position="1"/>
    </location>
</feature>
<name>A0A820MYR9_9BILA</name>